<dbReference type="PANTHER" id="PTHR41156">
    <property type="entry name" value="AGAP006184-PA"/>
    <property type="match status" value="1"/>
</dbReference>
<dbReference type="PANTHER" id="PTHR41156:SF1">
    <property type="entry name" value="ZASP-LIKE MOTIF DOMAIN-CONTAINING PROTEIN"/>
    <property type="match status" value="1"/>
</dbReference>
<feature type="compositionally biased region" description="Pro residues" evidence="1">
    <location>
        <begin position="766"/>
        <end position="783"/>
    </location>
</feature>
<feature type="compositionally biased region" description="Polar residues" evidence="1">
    <location>
        <begin position="741"/>
        <end position="752"/>
    </location>
</feature>
<organism evidence="2">
    <name type="scientific">Timema tahoe</name>
    <dbReference type="NCBI Taxonomy" id="61484"/>
    <lineage>
        <taxon>Eukaryota</taxon>
        <taxon>Metazoa</taxon>
        <taxon>Ecdysozoa</taxon>
        <taxon>Arthropoda</taxon>
        <taxon>Hexapoda</taxon>
        <taxon>Insecta</taxon>
        <taxon>Pterygota</taxon>
        <taxon>Neoptera</taxon>
        <taxon>Polyneoptera</taxon>
        <taxon>Phasmatodea</taxon>
        <taxon>Timematodea</taxon>
        <taxon>Timematoidea</taxon>
        <taxon>Timematidae</taxon>
        <taxon>Timema</taxon>
    </lineage>
</organism>
<name>A0A7R9NY23_9NEOP</name>
<gene>
    <name evidence="2" type="ORF">TTEB3V08_LOCUS8460</name>
</gene>
<evidence type="ECO:0000256" key="1">
    <source>
        <dbReference type="SAM" id="MobiDB-lite"/>
    </source>
</evidence>
<feature type="compositionally biased region" description="Low complexity" evidence="1">
    <location>
        <begin position="652"/>
        <end position="675"/>
    </location>
</feature>
<feature type="region of interest" description="Disordered" evidence="1">
    <location>
        <begin position="366"/>
        <end position="789"/>
    </location>
</feature>
<proteinExistence type="predicted"/>
<sequence>MASVRKGTIPAERPPTLAKIVSTFAYRSCHETRDALRETLYPASATHHPTSLVADARRTERNTVSCVCDSPPHVSGRRRETHRGKHCILRLRLTTPRLWSQTRDAPRETLYPASVTHHHTSLVADARRTEGNTVSCVCDSPPHTRDAPRETLYPASVTHHHTSLVADARRTKGNTVSCVCDSPPHVSSRRRETHQGKQCLRLPLSPPMSSSTLPHPYLILRIARTDALLEDLQTGVSRPSSTVTMNGLGTGTRAYRQEIRTIQQHTSAVPDSGQYVQYLSAANPTTVVSERSISPGTIGLQHAGDPHTATAYKTVSYQYNTRDIQQPIESRVIESSSDPASDARLRQNLTELDSLLVDLHQAQKTGFSTNQGGAVPGARSGIDPGLLGEWETTLSTSDQDSDPNLPVTSNPIKHEIDMSDHETTDAGYESIDITPDPPARQQSQPKQHVSRTIEQRTYTTRYNDQPASPRLQPKRSSSAQRELTYGIIESGRSRSGRSPSPVRQSRDSSDSPRVPQRSPAVHREVYYETKTSGNSVPASPPRTHYRDKSPSNQRLHRELYYENNRTTSPSPTRYREPSPPPQRRGPSPVRQTQPDPYPGSTGTKITTVRTYNYNTTNTGSAPSPVNLVRGSPYPERTSPVVEVPKTQPYRSPSPVQHQSPSSPTKVTTTVRTYTYELPGDKPRGDNYPYPSGGDPNQPHRGNYPYPLGGDPNDHPLTYKVSPQPERDPLIGSPDPTVITYKYSSHSSRSTNAKFPVGPGEDREPLLPQPFPTASPSPVPPQGSQPPKRLDDLMASFSDTEVQERYPQPPTTYHVTERHVTSHNQHGQPYPGPQGGEVAVVTPTPTKKVPPEIKRELRGQSKNVAGPAVYYPPGVELFANKDQSMQMASMKGSGKYEYEMSRESKDKSSSGGAAVVPVCLPLCCAMPCVIM</sequence>
<dbReference type="AlphaFoldDB" id="A0A7R9NY23"/>
<feature type="compositionally biased region" description="Basic and acidic residues" evidence="1">
    <location>
        <begin position="544"/>
        <end position="560"/>
    </location>
</feature>
<reference evidence="2" key="1">
    <citation type="submission" date="2020-11" db="EMBL/GenBank/DDBJ databases">
        <authorList>
            <person name="Tran Van P."/>
        </authorList>
    </citation>
    <scope>NUCLEOTIDE SEQUENCE</scope>
</reference>
<accession>A0A7R9NY23</accession>
<feature type="compositionally biased region" description="Low complexity" evidence="1">
    <location>
        <begin position="606"/>
        <end position="618"/>
    </location>
</feature>
<protein>
    <submittedName>
        <fullName evidence="2">Uncharacterized protein</fullName>
    </submittedName>
</protein>
<dbReference type="EMBL" id="OE003783">
    <property type="protein sequence ID" value="CAD7460531.1"/>
    <property type="molecule type" value="Genomic_DNA"/>
</dbReference>
<feature type="compositionally biased region" description="Basic and acidic residues" evidence="1">
    <location>
        <begin position="412"/>
        <end position="424"/>
    </location>
</feature>
<feature type="compositionally biased region" description="Polar residues" evidence="1">
    <location>
        <begin position="440"/>
        <end position="466"/>
    </location>
</feature>
<evidence type="ECO:0000313" key="2">
    <source>
        <dbReference type="EMBL" id="CAD7460531.1"/>
    </source>
</evidence>